<dbReference type="Pfam" id="PF18146">
    <property type="entry name" value="CinA_KH"/>
    <property type="match status" value="1"/>
</dbReference>
<dbReference type="InterPro" id="IPR036653">
    <property type="entry name" value="CinA-like_C"/>
</dbReference>
<dbReference type="Gene3D" id="3.40.980.10">
    <property type="entry name" value="MoaB/Mog-like domain"/>
    <property type="match status" value="1"/>
</dbReference>
<accession>A0A517Y5Q6</accession>
<dbReference type="InterPro" id="IPR050101">
    <property type="entry name" value="CinA"/>
</dbReference>
<reference evidence="3 4" key="1">
    <citation type="submission" date="2019-02" db="EMBL/GenBank/DDBJ databases">
        <title>Deep-cultivation of Planctomycetes and their phenomic and genomic characterization uncovers novel biology.</title>
        <authorList>
            <person name="Wiegand S."/>
            <person name="Jogler M."/>
            <person name="Boedeker C."/>
            <person name="Pinto D."/>
            <person name="Vollmers J."/>
            <person name="Rivas-Marin E."/>
            <person name="Kohn T."/>
            <person name="Peeters S.H."/>
            <person name="Heuer A."/>
            <person name="Rast P."/>
            <person name="Oberbeckmann S."/>
            <person name="Bunk B."/>
            <person name="Jeske O."/>
            <person name="Meyerdierks A."/>
            <person name="Storesund J.E."/>
            <person name="Kallscheuer N."/>
            <person name="Luecker S."/>
            <person name="Lage O.M."/>
            <person name="Pohl T."/>
            <person name="Merkel B.J."/>
            <person name="Hornburger P."/>
            <person name="Mueller R.-W."/>
            <person name="Bruemmer F."/>
            <person name="Labrenz M."/>
            <person name="Spormann A.M."/>
            <person name="Op den Camp H."/>
            <person name="Overmann J."/>
            <person name="Amann R."/>
            <person name="Jetten M.S.M."/>
            <person name="Mascher T."/>
            <person name="Medema M.H."/>
            <person name="Devos D.P."/>
            <person name="Kaster A.-K."/>
            <person name="Ovreas L."/>
            <person name="Rohde M."/>
            <person name="Galperin M.Y."/>
            <person name="Jogler C."/>
        </authorList>
    </citation>
    <scope>NUCLEOTIDE SEQUENCE [LARGE SCALE GENOMIC DNA]</scope>
    <source>
        <strain evidence="3 4">ETA_A8</strain>
    </source>
</reference>
<dbReference type="NCBIfam" id="TIGR00177">
    <property type="entry name" value="molyb_syn"/>
    <property type="match status" value="1"/>
</dbReference>
<dbReference type="Pfam" id="PF00994">
    <property type="entry name" value="MoCF_biosynth"/>
    <property type="match status" value="1"/>
</dbReference>
<dbReference type="NCBIfam" id="TIGR00200">
    <property type="entry name" value="cinA_nterm"/>
    <property type="match status" value="1"/>
</dbReference>
<dbReference type="Proteomes" id="UP000315017">
    <property type="component" value="Chromosome"/>
</dbReference>
<feature type="domain" description="MoaB/Mog" evidence="2">
    <location>
        <begin position="4"/>
        <end position="175"/>
    </location>
</feature>
<protein>
    <recommendedName>
        <fullName evidence="1">CinA-like protein</fullName>
    </recommendedName>
</protein>
<evidence type="ECO:0000313" key="3">
    <source>
        <dbReference type="EMBL" id="QDU25574.1"/>
    </source>
</evidence>
<evidence type="ECO:0000313" key="4">
    <source>
        <dbReference type="Proteomes" id="UP000315017"/>
    </source>
</evidence>
<dbReference type="KEGG" id="aagg:ETAA8_06430"/>
<sequence length="416" mass="44355">MRAEIISIGDEITSGQRVDTNSAWLSQRLGEFGVPVAFHTTVADHLPDNVQAFRLACERADIVIATGGLGPTADDLTRQAVAEMAGVDLVQDEGALEHIRALFARRKREMPASNLVQALFPRGSRVVPNPHGSAPGIDLTLPRAGRESARLFCLPGVPAEMQEMWQATVAPAVVAMLGKPRVIHHYRVKCFGVGESDLEAMLPDLIRRGRTPTVGITVSKATITLRITAEGESVEIARQSMQPTIDVIHQCLGDLVFGYEEEELQHAVVKQLQQRGQTLAVVEWGTAGLIEHWLGECADCAQVFQGGLVLRDAAGISILSSMAAEMASMLGLHAEPTLSVVAQAARERFGSDYALVIGPFPPAVHMSAEPGSVVLAVAGPGGVATRAVPFTGHPDILKPRAAKQALNLLRLAIAGK</sequence>
<keyword evidence="4" id="KW-1185">Reference proteome</keyword>
<dbReference type="AlphaFoldDB" id="A0A517Y5Q6"/>
<gene>
    <name evidence="3" type="primary">cinA</name>
    <name evidence="3" type="ORF">ETAA8_06430</name>
</gene>
<dbReference type="SMART" id="SM00852">
    <property type="entry name" value="MoCF_biosynth"/>
    <property type="match status" value="1"/>
</dbReference>
<name>A0A517Y5Q6_9BACT</name>
<dbReference type="OrthoDB" id="9801454at2"/>
<dbReference type="PANTHER" id="PTHR13939">
    <property type="entry name" value="NICOTINAMIDE-NUCLEOTIDE AMIDOHYDROLASE PNCC"/>
    <property type="match status" value="1"/>
</dbReference>
<dbReference type="Gene3D" id="3.90.950.20">
    <property type="entry name" value="CinA-like"/>
    <property type="match status" value="1"/>
</dbReference>
<dbReference type="RefSeq" id="WP_145084735.1">
    <property type="nucleotide sequence ID" value="NZ_CP036274.1"/>
</dbReference>
<dbReference type="HAMAP" id="MF_00226_B">
    <property type="entry name" value="CinA_B"/>
    <property type="match status" value="1"/>
</dbReference>
<dbReference type="InterPro" id="IPR008135">
    <property type="entry name" value="Competence-induced_CinA"/>
</dbReference>
<proteinExistence type="inferred from homology"/>
<organism evidence="3 4">
    <name type="scientific">Anatilimnocola aggregata</name>
    <dbReference type="NCBI Taxonomy" id="2528021"/>
    <lineage>
        <taxon>Bacteria</taxon>
        <taxon>Pseudomonadati</taxon>
        <taxon>Planctomycetota</taxon>
        <taxon>Planctomycetia</taxon>
        <taxon>Pirellulales</taxon>
        <taxon>Pirellulaceae</taxon>
        <taxon>Anatilimnocola</taxon>
    </lineage>
</organism>
<dbReference type="CDD" id="cd00885">
    <property type="entry name" value="cinA"/>
    <property type="match status" value="1"/>
</dbReference>
<evidence type="ECO:0000259" key="2">
    <source>
        <dbReference type="SMART" id="SM00852"/>
    </source>
</evidence>
<dbReference type="Pfam" id="PF02464">
    <property type="entry name" value="CinA"/>
    <property type="match status" value="1"/>
</dbReference>
<comment type="similarity">
    <text evidence="1">Belongs to the CinA family.</text>
</comment>
<dbReference type="InterPro" id="IPR008136">
    <property type="entry name" value="CinA_C"/>
</dbReference>
<dbReference type="InterPro" id="IPR001453">
    <property type="entry name" value="MoaB/Mog_dom"/>
</dbReference>
<dbReference type="InterPro" id="IPR041424">
    <property type="entry name" value="CinA_KH"/>
</dbReference>
<dbReference type="Gene3D" id="3.30.70.2860">
    <property type="match status" value="1"/>
</dbReference>
<evidence type="ECO:0000256" key="1">
    <source>
        <dbReference type="HAMAP-Rule" id="MF_00226"/>
    </source>
</evidence>
<dbReference type="EMBL" id="CP036274">
    <property type="protein sequence ID" value="QDU25574.1"/>
    <property type="molecule type" value="Genomic_DNA"/>
</dbReference>
<dbReference type="PANTHER" id="PTHR13939:SF0">
    <property type="entry name" value="NMN AMIDOHYDROLASE-LIKE PROTEIN YFAY"/>
    <property type="match status" value="1"/>
</dbReference>
<dbReference type="PIRSF" id="PIRSF006728">
    <property type="entry name" value="CinA"/>
    <property type="match status" value="1"/>
</dbReference>
<dbReference type="SUPFAM" id="SSF142433">
    <property type="entry name" value="CinA-like"/>
    <property type="match status" value="1"/>
</dbReference>
<dbReference type="SUPFAM" id="SSF53218">
    <property type="entry name" value="Molybdenum cofactor biosynthesis proteins"/>
    <property type="match status" value="1"/>
</dbReference>
<dbReference type="InterPro" id="IPR036425">
    <property type="entry name" value="MoaB/Mog-like_dom_sf"/>
</dbReference>